<dbReference type="AlphaFoldDB" id="A0A6L9G9X8"/>
<dbReference type="Proteomes" id="UP000477543">
    <property type="component" value="Unassembled WGS sequence"/>
</dbReference>
<name>A0A6L9G9X8_9MICC</name>
<feature type="transmembrane region" description="Helical" evidence="1">
    <location>
        <begin position="49"/>
        <end position="71"/>
    </location>
</feature>
<accession>A0A6L9G9X8</accession>
<keyword evidence="1" id="KW-1133">Transmembrane helix</keyword>
<sequence length="75" mass="7678">MTTGALLCTAGTVSIAGDGAPLCSGYWTLAPVPEPFTVTPELIADCATAFGAGFGLVFFCWAAAYGFRAVLSLIR</sequence>
<organism evidence="2 3">
    <name type="scientific">Glutamicibacter soli</name>
    <dbReference type="NCBI Taxonomy" id="453836"/>
    <lineage>
        <taxon>Bacteria</taxon>
        <taxon>Bacillati</taxon>
        <taxon>Actinomycetota</taxon>
        <taxon>Actinomycetes</taxon>
        <taxon>Micrococcales</taxon>
        <taxon>Micrococcaceae</taxon>
        <taxon>Glutamicibacter</taxon>
    </lineage>
</organism>
<dbReference type="RefSeq" id="WP_161450240.1">
    <property type="nucleotide sequence ID" value="NZ_WYDN01000041.1"/>
</dbReference>
<keyword evidence="1" id="KW-0812">Transmembrane</keyword>
<gene>
    <name evidence="2" type="ORF">GT020_18055</name>
</gene>
<evidence type="ECO:0000256" key="1">
    <source>
        <dbReference type="SAM" id="Phobius"/>
    </source>
</evidence>
<keyword evidence="1" id="KW-0472">Membrane</keyword>
<dbReference type="EMBL" id="WYDN01000041">
    <property type="protein sequence ID" value="NAZ17938.1"/>
    <property type="molecule type" value="Genomic_DNA"/>
</dbReference>
<comment type="caution">
    <text evidence="2">The sequence shown here is derived from an EMBL/GenBank/DDBJ whole genome shotgun (WGS) entry which is preliminary data.</text>
</comment>
<evidence type="ECO:0000313" key="3">
    <source>
        <dbReference type="Proteomes" id="UP000477543"/>
    </source>
</evidence>
<evidence type="ECO:0000313" key="2">
    <source>
        <dbReference type="EMBL" id="NAZ17938.1"/>
    </source>
</evidence>
<protein>
    <submittedName>
        <fullName evidence="2">Uncharacterized protein</fullName>
    </submittedName>
</protein>
<reference evidence="2 3" key="1">
    <citation type="submission" date="2020-01" db="EMBL/GenBank/DDBJ databases">
        <title>Glutamicibacter soli M275.</title>
        <authorList>
            <person name="Meng X."/>
        </authorList>
    </citation>
    <scope>NUCLEOTIDE SEQUENCE [LARGE SCALE GENOMIC DNA]</scope>
    <source>
        <strain evidence="2 3">M275</strain>
    </source>
</reference>
<proteinExistence type="predicted"/>